<comment type="caution">
    <text evidence="2">The sequence shown here is derived from an EMBL/GenBank/DDBJ whole genome shotgun (WGS) entry which is preliminary data.</text>
</comment>
<name>A0A4R3MBQ5_9BURK</name>
<protein>
    <submittedName>
        <fullName evidence="2">3-oxoacyl-[acyl-carrier protein] reductase</fullName>
    </submittedName>
</protein>
<dbReference type="AlphaFoldDB" id="A0A4R3MBQ5"/>
<dbReference type="Gene3D" id="3.40.50.720">
    <property type="entry name" value="NAD(P)-binding Rossmann-like Domain"/>
    <property type="match status" value="1"/>
</dbReference>
<dbReference type="PRINTS" id="PR00081">
    <property type="entry name" value="GDHRDH"/>
</dbReference>
<dbReference type="Proteomes" id="UP000295525">
    <property type="component" value="Unassembled WGS sequence"/>
</dbReference>
<proteinExistence type="inferred from homology"/>
<dbReference type="SUPFAM" id="SSF51735">
    <property type="entry name" value="NAD(P)-binding Rossmann-fold domains"/>
    <property type="match status" value="1"/>
</dbReference>
<dbReference type="InterPro" id="IPR050259">
    <property type="entry name" value="SDR"/>
</dbReference>
<dbReference type="PANTHER" id="PTHR42879">
    <property type="entry name" value="3-OXOACYL-(ACYL-CARRIER-PROTEIN) REDUCTASE"/>
    <property type="match status" value="1"/>
</dbReference>
<dbReference type="InterPro" id="IPR002347">
    <property type="entry name" value="SDR_fam"/>
</dbReference>
<reference evidence="2 3" key="1">
    <citation type="submission" date="2019-03" db="EMBL/GenBank/DDBJ databases">
        <title>Genomic Encyclopedia of Type Strains, Phase IV (KMG-IV): sequencing the most valuable type-strain genomes for metagenomic binning, comparative biology and taxonomic classification.</title>
        <authorList>
            <person name="Goeker M."/>
        </authorList>
    </citation>
    <scope>NUCLEOTIDE SEQUENCE [LARGE SCALE GENOMIC DNA]</scope>
    <source>
        <strain evidence="2 3">DSM 24591</strain>
    </source>
</reference>
<dbReference type="Pfam" id="PF13561">
    <property type="entry name" value="adh_short_C2"/>
    <property type="match status" value="1"/>
</dbReference>
<dbReference type="InterPro" id="IPR036291">
    <property type="entry name" value="NAD(P)-bd_dom_sf"/>
</dbReference>
<sequence>MPIVNNDWLTSIRFFFPHTSSPYVGADTVEGVELDLKIKGCRALVTGASAGIGAGIAEVLAGEGVHLVLAARNMERLQRVADVIASRCHAAPYLLRADLANEQETARLAGTACEVLGGIDILVNCAGGSRPFRGDASENEWAEAITLNFTAMRRLALAVLPGMVERRYGRIINLSGSMEPRGVNGANVAKGALHLWSKGLSCEVARDGVTINCVAPGRIESDQVRNSLHPTQESRDAFIRQHIPAGKFGDPQDVGHLVAFLCSPLACYITGAVIPVDGGMHYFAH</sequence>
<evidence type="ECO:0000313" key="3">
    <source>
        <dbReference type="Proteomes" id="UP000295525"/>
    </source>
</evidence>
<evidence type="ECO:0000256" key="1">
    <source>
        <dbReference type="ARBA" id="ARBA00006484"/>
    </source>
</evidence>
<evidence type="ECO:0000313" key="2">
    <source>
        <dbReference type="EMBL" id="TCT08885.1"/>
    </source>
</evidence>
<gene>
    <name evidence="2" type="ORF">EDC26_10443</name>
</gene>
<accession>A0A4R3MBQ5</accession>
<dbReference type="PANTHER" id="PTHR42879:SF2">
    <property type="entry name" value="3-OXOACYL-[ACYL-CARRIER-PROTEIN] REDUCTASE FABG"/>
    <property type="match status" value="1"/>
</dbReference>
<organism evidence="2 3">
    <name type="scientific">Paralcaligenes ureilyticus</name>
    <dbReference type="NCBI Taxonomy" id="627131"/>
    <lineage>
        <taxon>Bacteria</taxon>
        <taxon>Pseudomonadati</taxon>
        <taxon>Pseudomonadota</taxon>
        <taxon>Betaproteobacteria</taxon>
        <taxon>Burkholderiales</taxon>
        <taxon>Alcaligenaceae</taxon>
        <taxon>Paralcaligenes</taxon>
    </lineage>
</organism>
<keyword evidence="3" id="KW-1185">Reference proteome</keyword>
<dbReference type="FunFam" id="3.40.50.720:FF:000084">
    <property type="entry name" value="Short-chain dehydrogenase reductase"/>
    <property type="match status" value="1"/>
</dbReference>
<comment type="similarity">
    <text evidence="1">Belongs to the short-chain dehydrogenases/reductases (SDR) family.</text>
</comment>
<dbReference type="EMBL" id="SMAJ01000004">
    <property type="protein sequence ID" value="TCT08885.1"/>
    <property type="molecule type" value="Genomic_DNA"/>
</dbReference>